<proteinExistence type="predicted"/>
<dbReference type="Pfam" id="PF13472">
    <property type="entry name" value="Lipase_GDSL_2"/>
    <property type="match status" value="1"/>
</dbReference>
<dbReference type="InterPro" id="IPR013830">
    <property type="entry name" value="SGNH_hydro"/>
</dbReference>
<protein>
    <submittedName>
        <fullName evidence="2">Unannotated protein</fullName>
    </submittedName>
</protein>
<dbReference type="EMBL" id="CAEZSN010000105">
    <property type="protein sequence ID" value="CAB4547555.1"/>
    <property type="molecule type" value="Genomic_DNA"/>
</dbReference>
<feature type="domain" description="SGNH hydrolase-type esterase" evidence="1">
    <location>
        <begin position="13"/>
        <end position="170"/>
    </location>
</feature>
<name>A0A6J6C8Z6_9ZZZZ</name>
<dbReference type="InterPro" id="IPR036514">
    <property type="entry name" value="SGNH_hydro_sf"/>
</dbReference>
<dbReference type="Gene3D" id="3.40.50.1110">
    <property type="entry name" value="SGNH hydrolase"/>
    <property type="match status" value="1"/>
</dbReference>
<accession>A0A6J6C8Z6</accession>
<organism evidence="2">
    <name type="scientific">freshwater metagenome</name>
    <dbReference type="NCBI Taxonomy" id="449393"/>
    <lineage>
        <taxon>unclassified sequences</taxon>
        <taxon>metagenomes</taxon>
        <taxon>ecological metagenomes</taxon>
    </lineage>
</organism>
<reference evidence="2" key="1">
    <citation type="submission" date="2020-05" db="EMBL/GenBank/DDBJ databases">
        <authorList>
            <person name="Chiriac C."/>
            <person name="Salcher M."/>
            <person name="Ghai R."/>
            <person name="Kavagutti S V."/>
        </authorList>
    </citation>
    <scope>NUCLEOTIDE SEQUENCE</scope>
</reference>
<dbReference type="SUPFAM" id="SSF52266">
    <property type="entry name" value="SGNH hydrolase"/>
    <property type="match status" value="1"/>
</dbReference>
<gene>
    <name evidence="2" type="ORF">UFOPK1433_00903</name>
</gene>
<sequence length="202" mass="22228">MQELESALRVIVLGDQLVTASGDPKGMGWIGRVQARTPQVDPTIELITLANPDDNSLTLSKRWQAEVTPRVNAIGRTKVAIAMSHHDIRAGLSTSRSRLNLATVLDDALKNGFEPFVIGPTPHKESALNNDVEQLSWGFEDVCSRRNVPYVDCFHPLQGHEGWNTELQNSPSGLPGQVGYGLIAWLVLNRGWVEWLGVQEAD</sequence>
<dbReference type="AlphaFoldDB" id="A0A6J6C8Z6"/>
<evidence type="ECO:0000259" key="1">
    <source>
        <dbReference type="Pfam" id="PF13472"/>
    </source>
</evidence>
<evidence type="ECO:0000313" key="2">
    <source>
        <dbReference type="EMBL" id="CAB4547555.1"/>
    </source>
</evidence>